<feature type="compositionally biased region" description="Acidic residues" evidence="5">
    <location>
        <begin position="657"/>
        <end position="673"/>
    </location>
</feature>
<feature type="region of interest" description="Disordered" evidence="5">
    <location>
        <begin position="941"/>
        <end position="990"/>
    </location>
</feature>
<dbReference type="EMBL" id="BAAFJT010000031">
    <property type="protein sequence ID" value="GAB0201300.1"/>
    <property type="molecule type" value="Genomic_DNA"/>
</dbReference>
<dbReference type="PANTHER" id="PTHR22940:SF4">
    <property type="entry name" value="PROTEIN TIMELESS HOMOLOG"/>
    <property type="match status" value="1"/>
</dbReference>
<name>A0ABC9XW75_GRUJA</name>
<feature type="region of interest" description="Disordered" evidence="5">
    <location>
        <begin position="651"/>
        <end position="675"/>
    </location>
</feature>
<evidence type="ECO:0000256" key="4">
    <source>
        <dbReference type="ARBA" id="ARBA00023306"/>
    </source>
</evidence>
<organism evidence="8 9">
    <name type="scientific">Grus japonensis</name>
    <name type="common">Japanese crane</name>
    <name type="synonym">Red-crowned crane</name>
    <dbReference type="NCBI Taxonomy" id="30415"/>
    <lineage>
        <taxon>Eukaryota</taxon>
        <taxon>Metazoa</taxon>
        <taxon>Chordata</taxon>
        <taxon>Craniata</taxon>
        <taxon>Vertebrata</taxon>
        <taxon>Euteleostomi</taxon>
        <taxon>Archelosauria</taxon>
        <taxon>Archosauria</taxon>
        <taxon>Dinosauria</taxon>
        <taxon>Saurischia</taxon>
        <taxon>Theropoda</taxon>
        <taxon>Coelurosauria</taxon>
        <taxon>Aves</taxon>
        <taxon>Neognathae</taxon>
        <taxon>Neoaves</taxon>
        <taxon>Gruiformes</taxon>
        <taxon>Gruidae</taxon>
        <taxon>Grus</taxon>
    </lineage>
</organism>
<dbReference type="GO" id="GO:0048511">
    <property type="term" value="P:rhythmic process"/>
    <property type="evidence" value="ECO:0007669"/>
    <property type="project" value="UniProtKB-KW"/>
</dbReference>
<keyword evidence="4" id="KW-0131">Cell cycle</keyword>
<feature type="compositionally biased region" description="Low complexity" evidence="5">
    <location>
        <begin position="1165"/>
        <end position="1176"/>
    </location>
</feature>
<evidence type="ECO:0000313" key="9">
    <source>
        <dbReference type="Proteomes" id="UP001623348"/>
    </source>
</evidence>
<feature type="compositionally biased region" description="Low complexity" evidence="5">
    <location>
        <begin position="955"/>
        <end position="965"/>
    </location>
</feature>
<dbReference type="InterPro" id="IPR006906">
    <property type="entry name" value="Timeless_N"/>
</dbReference>
<sequence length="1206" mass="137234">MDWYMMNCELLATCSALGYLEGDVYHREPDCLESVKDLIRYLRHEDETRDVRQQLGAAQILQNDLLPILVQYPQESVLFDAVVRLMVNLTQPALLCFGKVPSDATSRHHFLQVLSYLQAYKEAFASEKVFGVLSEKLYDLLQLDWEQRQEEDTLLIERILLLVRNVLHVPPDPTEEQGVDGDASVHDRVLWALHISGMDDLLKFLASAQAEQQWALHVLEIISLMFRDQSPEELAALGQGQAAAEHGEDTRELETLRQRELAERRARALQRPSRHSRFGGSYVLQGLKAIGDRDVVFHKGLHNLKSYSHDLGKEMRRVPRRRQAAPESEPPRRSARNVRLFLRRFCQDFLEGCYNRLMLLVKDQLVREKAQQHDETYYLWATAFFMAFNRCRGFRPELVSETVGVRAFHFIEQNLTNYYEMALMDKKEAATWARRMHLALKAYQELLRTVQEMDRSPEQAVRDSSQVIKSNIFYLMEYRELFLALFRKFDETKQPRSFLRDLVETAHLFLRMLERFCRSRAGLVVQSKRVRRRKKPRAPAALAPPPPSAAALEELWAGLAPQLQACLQGELPLPEDVVPFDAASETPVEEQRAEALLRIQGCLRDAQAPQALQLLRSARDVWPEGDVFGPPDAGLPEETRLLREILFAPLPRPAPPEAEEAEEEEDEEEEEETVQVSEKEFNFLDYLKRFACAPVVRALVLLLRGYARNSPRTNHCAARLLHRLARDLHMEALLFQLSLFSLFHRLLNDPAAGAHQELVALAKFILGKFFALAATNKKAFVELLFWKSPAAVREMTEGYGSLCQGEGAGRSRVPPWTPQEEQELRELYWKYKEVEGEDVIAAILAHLPAPGRTRRQVVKQLVRLGLAGSAKDFPRERKGTRLVLWTQEQEEELTRLFEEFQGSEDILGNIMKHLTARRSRARVVEKLLGLGLVSERKELYKKRRRKSRGPGLGAAGAPAPLAQDSSAEDGDSSEEEEEEEEDDAEEGPMEEHWVPEEGAGQGLAHRLHQEGLAGPLRWLENCLRRTAGDREEDGVSHPVPLVPLSEENEDAMEDRRFRTLLRQLGLRPPANEQESFWRIPAALTPQQLRRLAASIAHHGPDPPGSSQVPPEPPKCPQDSVPEQPAAGLGSDSESEEPVPGPSPVQPGTKRRRELDSEEEEEDDNGSSGAEPAPAAPRSEEEDEDKDPQPLGRRKRVRRVEEEEEEG</sequence>
<dbReference type="GO" id="GO:0005634">
    <property type="term" value="C:nucleus"/>
    <property type="evidence" value="ECO:0007669"/>
    <property type="project" value="UniProtKB-SubCell"/>
</dbReference>
<dbReference type="AlphaFoldDB" id="A0ABC9XW75"/>
<comment type="caution">
    <text evidence="8">The sequence shown here is derived from an EMBL/GenBank/DDBJ whole genome shotgun (WGS) entry which is preliminary data.</text>
</comment>
<dbReference type="Pfam" id="PF05029">
    <property type="entry name" value="TIMELESS_C"/>
    <property type="match status" value="1"/>
</dbReference>
<evidence type="ECO:0000313" key="8">
    <source>
        <dbReference type="EMBL" id="GAB0201300.1"/>
    </source>
</evidence>
<gene>
    <name evidence="8" type="ORF">GRJ2_002595600</name>
</gene>
<feature type="compositionally biased region" description="Acidic residues" evidence="5">
    <location>
        <begin position="966"/>
        <end position="988"/>
    </location>
</feature>
<protein>
    <submittedName>
        <fullName evidence="8">Protein timeless</fullName>
    </submittedName>
</protein>
<dbReference type="InterPro" id="IPR007725">
    <property type="entry name" value="TIMELESS_C"/>
</dbReference>
<proteinExistence type="inferred from homology"/>
<feature type="domain" description="Timeless N-terminal" evidence="6">
    <location>
        <begin position="24"/>
        <end position="283"/>
    </location>
</feature>
<evidence type="ECO:0000256" key="5">
    <source>
        <dbReference type="SAM" id="MobiDB-lite"/>
    </source>
</evidence>
<dbReference type="Proteomes" id="UP001623348">
    <property type="component" value="Unassembled WGS sequence"/>
</dbReference>
<keyword evidence="9" id="KW-1185">Reference proteome</keyword>
<dbReference type="PANTHER" id="PTHR22940">
    <property type="entry name" value="TIMEOUT/TIMELESS-2"/>
    <property type="match status" value="1"/>
</dbReference>
<keyword evidence="3" id="KW-0539">Nucleus</keyword>
<evidence type="ECO:0000256" key="1">
    <source>
        <dbReference type="ARBA" id="ARBA00004123"/>
    </source>
</evidence>
<accession>A0ABC9XW75</accession>
<evidence type="ECO:0000259" key="7">
    <source>
        <dbReference type="Pfam" id="PF05029"/>
    </source>
</evidence>
<dbReference type="Pfam" id="PF26019">
    <property type="entry name" value="HTH_TIMELESS"/>
    <property type="match status" value="2"/>
</dbReference>
<feature type="region of interest" description="Disordered" evidence="5">
    <location>
        <begin position="1091"/>
        <end position="1206"/>
    </location>
</feature>
<reference evidence="8 9" key="1">
    <citation type="submission" date="2024-06" db="EMBL/GenBank/DDBJ databases">
        <title>The draft genome of Grus japonensis, version 3.</title>
        <authorList>
            <person name="Nabeshima K."/>
            <person name="Suzuki S."/>
            <person name="Onuma M."/>
        </authorList>
    </citation>
    <scope>NUCLEOTIDE SEQUENCE [LARGE SCALE GENOMIC DNA]</scope>
    <source>
        <strain evidence="8 9">451A</strain>
    </source>
</reference>
<feature type="compositionally biased region" description="Acidic residues" evidence="5">
    <location>
        <begin position="1155"/>
        <end position="1164"/>
    </location>
</feature>
<evidence type="ECO:0000259" key="6">
    <source>
        <dbReference type="Pfam" id="PF04821"/>
    </source>
</evidence>
<dbReference type="InterPro" id="IPR044998">
    <property type="entry name" value="Timeless"/>
</dbReference>
<evidence type="ECO:0000256" key="3">
    <source>
        <dbReference type="ARBA" id="ARBA00023242"/>
    </source>
</evidence>
<dbReference type="Pfam" id="PF04821">
    <property type="entry name" value="TIMELESS"/>
    <property type="match status" value="1"/>
</dbReference>
<evidence type="ECO:0000256" key="2">
    <source>
        <dbReference type="ARBA" id="ARBA00008174"/>
    </source>
</evidence>
<feature type="domain" description="Timeless C-terminal" evidence="7">
    <location>
        <begin position="1005"/>
        <end position="1089"/>
    </location>
</feature>
<comment type="similarity">
    <text evidence="2">Belongs to the timeless family.</text>
</comment>
<comment type="subcellular location">
    <subcellularLocation>
        <location evidence="1">Nucleus</location>
    </subcellularLocation>
</comment>